<gene>
    <name evidence="4" type="primary">LOC106807282</name>
</gene>
<dbReference type="InterPro" id="IPR039275">
    <property type="entry name" value="PDZD8"/>
</dbReference>
<dbReference type="InterPro" id="IPR041489">
    <property type="entry name" value="PDZ_6"/>
</dbReference>
<dbReference type="PANTHER" id="PTHR21519:SF1">
    <property type="entry name" value="PDZ DOMAIN-CONTAINING PROTEIN 8"/>
    <property type="match status" value="1"/>
</dbReference>
<evidence type="ECO:0000313" key="3">
    <source>
        <dbReference type="Proteomes" id="UP000695022"/>
    </source>
</evidence>
<name>A0ABM1DYP3_PRICU</name>
<proteinExistence type="predicted"/>
<reference evidence="4" key="1">
    <citation type="submission" date="2025-08" db="UniProtKB">
        <authorList>
            <consortium name="RefSeq"/>
        </authorList>
    </citation>
    <scope>IDENTIFICATION</scope>
</reference>
<dbReference type="CDD" id="cd21674">
    <property type="entry name" value="SMP_PDZD8"/>
    <property type="match status" value="1"/>
</dbReference>
<dbReference type="SUPFAM" id="SSF49562">
    <property type="entry name" value="C2 domain (Calcium/lipid-binding domain, CaLB)"/>
    <property type="match status" value="1"/>
</dbReference>
<dbReference type="RefSeq" id="XP_014665064.1">
    <property type="nucleotide sequence ID" value="XM_014809578.1"/>
</dbReference>
<feature type="region of interest" description="Disordered" evidence="1">
    <location>
        <begin position="275"/>
        <end position="294"/>
    </location>
</feature>
<feature type="region of interest" description="Disordered" evidence="1">
    <location>
        <begin position="405"/>
        <end position="424"/>
    </location>
</feature>
<evidence type="ECO:0000313" key="4">
    <source>
        <dbReference type="RefSeq" id="XP_014665064.1"/>
    </source>
</evidence>
<accession>A0ABM1DYP3</accession>
<evidence type="ECO:0000256" key="1">
    <source>
        <dbReference type="SAM" id="MobiDB-lite"/>
    </source>
</evidence>
<dbReference type="Pfam" id="PF17820">
    <property type="entry name" value="PDZ_6"/>
    <property type="match status" value="1"/>
</dbReference>
<dbReference type="GeneID" id="106807282"/>
<dbReference type="SMART" id="SM00228">
    <property type="entry name" value="PDZ"/>
    <property type="match status" value="1"/>
</dbReference>
<dbReference type="Gene3D" id="2.30.42.10">
    <property type="match status" value="1"/>
</dbReference>
<evidence type="ECO:0000259" key="2">
    <source>
        <dbReference type="PROSITE" id="PS50106"/>
    </source>
</evidence>
<dbReference type="SUPFAM" id="SSF50156">
    <property type="entry name" value="PDZ domain-like"/>
    <property type="match status" value="1"/>
</dbReference>
<dbReference type="InterPro" id="IPR036034">
    <property type="entry name" value="PDZ_sf"/>
</dbReference>
<protein>
    <submittedName>
        <fullName evidence="4">PDZ domain-containing protein 8-like</fullName>
    </submittedName>
</protein>
<dbReference type="InterPro" id="IPR035892">
    <property type="entry name" value="C2_domain_sf"/>
</dbReference>
<dbReference type="InterPro" id="IPR058801">
    <property type="entry name" value="PDZD8_N"/>
</dbReference>
<dbReference type="Proteomes" id="UP000695022">
    <property type="component" value="Unplaced"/>
</dbReference>
<dbReference type="Pfam" id="PF26547">
    <property type="entry name" value="PDZD8_N"/>
    <property type="match status" value="1"/>
</dbReference>
<dbReference type="InterPro" id="IPR001478">
    <property type="entry name" value="PDZ"/>
</dbReference>
<dbReference type="PANTHER" id="PTHR21519">
    <property type="entry name" value="PDZ DOMAIN-CONTAINING PROTEIN 8"/>
    <property type="match status" value="1"/>
</dbReference>
<feature type="compositionally biased region" description="Polar residues" evidence="1">
    <location>
        <begin position="275"/>
        <end position="284"/>
    </location>
</feature>
<dbReference type="PROSITE" id="PS50106">
    <property type="entry name" value="PDZ"/>
    <property type="match status" value="1"/>
</dbReference>
<feature type="domain" description="PDZ" evidence="2">
    <location>
        <begin position="191"/>
        <end position="274"/>
    </location>
</feature>
<organism evidence="3 4">
    <name type="scientific">Priapulus caudatus</name>
    <name type="common">Priapulid worm</name>
    <dbReference type="NCBI Taxonomy" id="37621"/>
    <lineage>
        <taxon>Eukaryota</taxon>
        <taxon>Metazoa</taxon>
        <taxon>Ecdysozoa</taxon>
        <taxon>Scalidophora</taxon>
        <taxon>Priapulida</taxon>
        <taxon>Priapulimorpha</taxon>
        <taxon>Priapulimorphida</taxon>
        <taxon>Priapulidae</taxon>
        <taxon>Priapulus</taxon>
    </lineage>
</organism>
<keyword evidence="3" id="KW-1185">Reference proteome</keyword>
<sequence>MNVQLHKQKHQIEELDVMAEVSYAGGFQLSIDVDMVFGKTAFLSVKVTCLQGKARLRLTREPYTHWSFSFYEEPKMDFEVESQFQGRPIPQVTNLIISQLRRTVRKKHTLPNYKMRYKPFFMKPDERRLHVADVNLLHTRICVGNLEVTVLECSRIVKTHPNAKIYCTLAIDKDDWIELVSSTYGAYITFDTEVIKTSGQQIGIILKKEFYLDKYEEQVVVDTVLPYTPAANADIRKGDILVSVNGLKVTSTKHAVKLLANASERCAMRLERESIVQSSSSMQDMPSRDADDSSLRIKDTDNISLGSRRSALEVEEAAEELLNITMEEQASKPQVAQTSLSRDRQAAVAAGGRKALTFLSQKTGLFQRQKQVVGETPTCASTAIASAKKDSPKKMIASQNDTLTLPESLEPPVDGSTRTRRRSCPDASAIVTSYSTDNFALISSEVSDRMQKSGVDLRKTSYVAAAQDIEWNERFVFNVCPDHRYLNVCVWCKNPERTERTEKVVKPEKDILLGHQTVALIDIALECALTRSATFQDSYSLLPPELRPGASAARISSQILARPQPLLMADITLDVSARRLRDDQSDGFRHRG</sequence>